<dbReference type="PANTHER" id="PTHR46124">
    <property type="entry name" value="D-AMINOACYL-TRNA DEACYLASE"/>
    <property type="match status" value="1"/>
</dbReference>
<evidence type="ECO:0000256" key="1">
    <source>
        <dbReference type="ARBA" id="ARBA00009275"/>
    </source>
</evidence>
<comment type="caution">
    <text evidence="5">The sequence shown here is derived from an EMBL/GenBank/DDBJ whole genome shotgun (WGS) entry which is preliminary data.</text>
</comment>
<dbReference type="AlphaFoldDB" id="A0AAJ4W7Y2"/>
<organism evidence="5 6">
    <name type="scientific">Pragia fontium DSM 5563 = ATCC 49100</name>
    <dbReference type="NCBI Taxonomy" id="1122977"/>
    <lineage>
        <taxon>Bacteria</taxon>
        <taxon>Pseudomonadati</taxon>
        <taxon>Pseudomonadota</taxon>
        <taxon>Gammaproteobacteria</taxon>
        <taxon>Enterobacterales</taxon>
        <taxon>Budviciaceae</taxon>
        <taxon>Pragia</taxon>
    </lineage>
</organism>
<feature type="binding site" evidence="4">
    <location>
        <position position="11"/>
    </location>
    <ligand>
        <name>a divalent metal cation</name>
        <dbReference type="ChEBI" id="CHEBI:60240"/>
        <label>1</label>
    </ligand>
</feature>
<dbReference type="Gene3D" id="3.20.20.140">
    <property type="entry name" value="Metal-dependent hydrolases"/>
    <property type="match status" value="1"/>
</dbReference>
<dbReference type="Pfam" id="PF01026">
    <property type="entry name" value="TatD_DNase"/>
    <property type="match status" value="1"/>
</dbReference>
<feature type="binding site" evidence="4">
    <location>
        <position position="9"/>
    </location>
    <ligand>
        <name>a divalent metal cation</name>
        <dbReference type="ChEBI" id="CHEBI:60240"/>
        <label>1</label>
    </ligand>
</feature>
<dbReference type="PROSITE" id="PS01137">
    <property type="entry name" value="TATD_1"/>
    <property type="match status" value="1"/>
</dbReference>
<feature type="binding site" evidence="4">
    <location>
        <position position="207"/>
    </location>
    <ligand>
        <name>a divalent metal cation</name>
        <dbReference type="ChEBI" id="CHEBI:60240"/>
        <label>1</label>
    </ligand>
</feature>
<dbReference type="GO" id="GO:0046872">
    <property type="term" value="F:metal ion binding"/>
    <property type="evidence" value="ECO:0007669"/>
    <property type="project" value="UniProtKB-KW"/>
</dbReference>
<dbReference type="InterPro" id="IPR001130">
    <property type="entry name" value="TatD-like"/>
</dbReference>
<dbReference type="CDD" id="cd01310">
    <property type="entry name" value="TatD_DNAse"/>
    <property type="match status" value="1"/>
</dbReference>
<comment type="similarity">
    <text evidence="1">Belongs to the metallo-dependent hydrolases superfamily. TatD-type hydrolase family.</text>
</comment>
<evidence type="ECO:0000256" key="2">
    <source>
        <dbReference type="ARBA" id="ARBA00022723"/>
    </source>
</evidence>
<dbReference type="Proteomes" id="UP000226420">
    <property type="component" value="Unassembled WGS sequence"/>
</dbReference>
<evidence type="ECO:0000313" key="5">
    <source>
        <dbReference type="EMBL" id="SFC04921.1"/>
    </source>
</evidence>
<reference evidence="5 6" key="1">
    <citation type="submission" date="2016-10" db="EMBL/GenBank/DDBJ databases">
        <authorList>
            <person name="Varghese N."/>
            <person name="Submissions S."/>
        </authorList>
    </citation>
    <scope>NUCLEOTIDE SEQUENCE [LARGE SCALE GENOMIC DNA]</scope>
    <source>
        <strain evidence="5 6">DSM 5563</strain>
    </source>
</reference>
<dbReference type="GO" id="GO:0005829">
    <property type="term" value="C:cytosol"/>
    <property type="evidence" value="ECO:0007669"/>
    <property type="project" value="TreeGrafter"/>
</dbReference>
<proteinExistence type="inferred from homology"/>
<dbReference type="EMBL" id="FOLW01000001">
    <property type="protein sequence ID" value="SFC04921.1"/>
    <property type="molecule type" value="Genomic_DNA"/>
</dbReference>
<protein>
    <submittedName>
        <fullName evidence="5">TatD DNase family protein</fullName>
    </submittedName>
</protein>
<dbReference type="PIRSF" id="PIRSF005902">
    <property type="entry name" value="DNase_TatD"/>
    <property type="match status" value="1"/>
</dbReference>
<dbReference type="FunFam" id="3.20.20.140:FF:000005">
    <property type="entry name" value="TatD family hydrolase"/>
    <property type="match status" value="1"/>
</dbReference>
<dbReference type="SUPFAM" id="SSF51556">
    <property type="entry name" value="Metallo-dependent hydrolases"/>
    <property type="match status" value="1"/>
</dbReference>
<evidence type="ECO:0000313" key="6">
    <source>
        <dbReference type="Proteomes" id="UP000226420"/>
    </source>
</evidence>
<accession>A0AAJ4W7Y2</accession>
<feature type="binding site" evidence="4">
    <location>
        <position position="133"/>
    </location>
    <ligand>
        <name>a divalent metal cation</name>
        <dbReference type="ChEBI" id="CHEBI:60240"/>
        <label>2</label>
    </ligand>
</feature>
<evidence type="ECO:0000256" key="3">
    <source>
        <dbReference type="ARBA" id="ARBA00022801"/>
    </source>
</evidence>
<dbReference type="PANTHER" id="PTHR46124:SF3">
    <property type="entry name" value="HYDROLASE"/>
    <property type="match status" value="1"/>
</dbReference>
<dbReference type="GO" id="GO:0016788">
    <property type="term" value="F:hydrolase activity, acting on ester bonds"/>
    <property type="evidence" value="ECO:0007669"/>
    <property type="project" value="InterPro"/>
</dbReference>
<name>A0AAJ4W7Y2_9GAMM</name>
<dbReference type="InterPro" id="IPR032466">
    <property type="entry name" value="Metal_Hydrolase"/>
</dbReference>
<evidence type="ECO:0000256" key="4">
    <source>
        <dbReference type="PIRSR" id="PIRSR005902-1"/>
    </source>
</evidence>
<sequence length="258" mass="28898">MKPVFIDTHCHFDFPPFVEHEEESLSLAAQSAVDRIIVPAVTCDRFEGIVQLTQRFPMIYGALGLHPLYIASHQDEGLDRLQQLLSQNNGKLVAVGEVGLDEYMDTPQSDRQVWLLLEQLKLANRFELPVILHSRQTHDKLAKILRQTKQVRTGVVHGFSGSLAQAMAFVRLGYAIGVGGVITYERAQKTRQVMAALPLEALVLETDAPDMPLAGFQGQPNRPERLTLIFEQLCRLRSEPAEQIARQLYANSVALFSL</sequence>
<feature type="binding site" evidence="4">
    <location>
        <position position="97"/>
    </location>
    <ligand>
        <name>a divalent metal cation</name>
        <dbReference type="ChEBI" id="CHEBI:60240"/>
        <label>1</label>
    </ligand>
</feature>
<keyword evidence="2 4" id="KW-0479">Metal-binding</keyword>
<gene>
    <name evidence="5" type="ORF">SAMN02745723_101253</name>
</gene>
<dbReference type="PROSITE" id="PS01090">
    <property type="entry name" value="TATD_2"/>
    <property type="match status" value="1"/>
</dbReference>
<keyword evidence="3" id="KW-0378">Hydrolase</keyword>
<dbReference type="InterPro" id="IPR018228">
    <property type="entry name" value="DNase_TatD-rel_CS"/>
</dbReference>
<dbReference type="RefSeq" id="WP_074820186.1">
    <property type="nucleotide sequence ID" value="NZ_FOLW01000001.1"/>
</dbReference>
<feature type="binding site" evidence="4">
    <location>
        <position position="157"/>
    </location>
    <ligand>
        <name>a divalent metal cation</name>
        <dbReference type="ChEBI" id="CHEBI:60240"/>
        <label>2</label>
    </ligand>
</feature>